<dbReference type="Gene3D" id="3.40.47.10">
    <property type="match status" value="1"/>
</dbReference>
<reference evidence="1 2" key="2">
    <citation type="journal article" date="2016" name="Genome Announc.">
        <title>Complete Genome Sequence of Sphingopyxis macrogoltabida Strain 203N (NBRC 111659), a Polyethylene Glycol Degrader.</title>
        <authorList>
            <person name="Ohtsubo Y."/>
            <person name="Nonoyama S."/>
            <person name="Nagata Y."/>
            <person name="Numata M."/>
            <person name="Tsuchikane K."/>
            <person name="Hosoyama A."/>
            <person name="Yamazoe A."/>
            <person name="Tsuda M."/>
            <person name="Fujita N."/>
            <person name="Kawai F."/>
        </authorList>
    </citation>
    <scope>NUCLEOTIDE SEQUENCE [LARGE SCALE GENOMIC DNA]</scope>
    <source>
        <strain evidence="1 2">203N</strain>
    </source>
</reference>
<dbReference type="AlphaFoldDB" id="A0AAC9AZV9"/>
<evidence type="ECO:0000313" key="2">
    <source>
        <dbReference type="Proteomes" id="UP000076088"/>
    </source>
</evidence>
<protein>
    <submittedName>
        <fullName evidence="1">Uncharacterized protein</fullName>
    </submittedName>
</protein>
<dbReference type="InterPro" id="IPR016039">
    <property type="entry name" value="Thiolase-like"/>
</dbReference>
<proteinExistence type="predicted"/>
<keyword evidence="2" id="KW-1185">Reference proteome</keyword>
<dbReference type="SUPFAM" id="SSF53901">
    <property type="entry name" value="Thiolase-like"/>
    <property type="match status" value="1"/>
</dbReference>
<evidence type="ECO:0000313" key="1">
    <source>
        <dbReference type="EMBL" id="AMU92656.1"/>
    </source>
</evidence>
<dbReference type="EMBL" id="CP013345">
    <property type="protein sequence ID" value="AMU92656.1"/>
    <property type="molecule type" value="Genomic_DNA"/>
</dbReference>
<reference evidence="2" key="1">
    <citation type="submission" date="2015-11" db="EMBL/GenBank/DDBJ databases">
        <title>Complete genome sequence of a polyethylene-glycol degrader Sphingopyxis macrogoltabida 203N (NBRC 111659).</title>
        <authorList>
            <person name="Yoshiyuki O."/>
            <person name="Shouta N."/>
            <person name="Nagata Y."/>
            <person name="Numata M."/>
            <person name="Tsuchikane K."/>
            <person name="Hosoyama A."/>
            <person name="Yamazoe A."/>
            <person name="Tsuda M."/>
            <person name="Fujita N."/>
            <person name="Kawai F."/>
        </authorList>
    </citation>
    <scope>NUCLEOTIDE SEQUENCE [LARGE SCALE GENOMIC DNA]</scope>
    <source>
        <strain evidence="2">203N</strain>
        <plasmid evidence="2">unnamed1</plasmid>
    </source>
</reference>
<dbReference type="GO" id="GO:0016746">
    <property type="term" value="F:acyltransferase activity"/>
    <property type="evidence" value="ECO:0007669"/>
    <property type="project" value="InterPro"/>
</dbReference>
<gene>
    <name evidence="1" type="ORF">ATM17_30835</name>
</gene>
<keyword evidence="1" id="KW-0614">Plasmid</keyword>
<organism evidence="1 2">
    <name type="scientific">Sphingopyxis macrogoltabida</name>
    <name type="common">Sphingomonas macrogoltabidus</name>
    <dbReference type="NCBI Taxonomy" id="33050"/>
    <lineage>
        <taxon>Bacteria</taxon>
        <taxon>Pseudomonadati</taxon>
        <taxon>Pseudomonadota</taxon>
        <taxon>Alphaproteobacteria</taxon>
        <taxon>Sphingomonadales</taxon>
        <taxon>Sphingomonadaceae</taxon>
        <taxon>Sphingopyxis</taxon>
    </lineage>
</organism>
<sequence length="72" mass="8240">MVSGWNGSYFHITRVAATKVYDRQGIAKPREQLSLIEAHDCSSVTELVTMEDLHISKEGQGWRDVLDGFFRR</sequence>
<accession>A0AAC9AZV9</accession>
<name>A0AAC9AZV9_SPHMC</name>
<dbReference type="Proteomes" id="UP000076088">
    <property type="component" value="Plasmid unnamed1"/>
</dbReference>
<geneLocation type="plasmid" evidence="1 2">
    <name>unnamed1</name>
</geneLocation>
<dbReference type="KEGG" id="smaz:LH19_26840"/>